<dbReference type="RefSeq" id="WP_258877337.1">
    <property type="nucleotide sequence ID" value="NZ_CP048914.1"/>
</dbReference>
<feature type="transmembrane region" description="Helical" evidence="8">
    <location>
        <begin position="86"/>
        <end position="105"/>
    </location>
</feature>
<dbReference type="CDD" id="cd00371">
    <property type="entry name" value="HMA"/>
    <property type="match status" value="1"/>
</dbReference>
<dbReference type="GO" id="GO:0005524">
    <property type="term" value="F:ATP binding"/>
    <property type="evidence" value="ECO:0007669"/>
    <property type="project" value="UniProtKB-UniRule"/>
</dbReference>
<keyword evidence="8" id="KW-1003">Cell membrane</keyword>
<keyword evidence="11" id="KW-1185">Reference proteome</keyword>
<dbReference type="GO" id="GO:0019829">
    <property type="term" value="F:ATPase-coupled monoatomic cation transmembrane transporter activity"/>
    <property type="evidence" value="ECO:0007669"/>
    <property type="project" value="InterPro"/>
</dbReference>
<dbReference type="Pfam" id="PF00702">
    <property type="entry name" value="Hydrolase"/>
    <property type="match status" value="1"/>
</dbReference>
<keyword evidence="4 8" id="KW-0547">Nucleotide-binding</keyword>
<evidence type="ECO:0000313" key="10">
    <source>
        <dbReference type="EMBL" id="QMS85536.1"/>
    </source>
</evidence>
<keyword evidence="8" id="KW-0479">Metal-binding</keyword>
<dbReference type="InterPro" id="IPR018303">
    <property type="entry name" value="ATPase_P-typ_P_site"/>
</dbReference>
<dbReference type="NCBIfam" id="TIGR01512">
    <property type="entry name" value="ATPase-IB2_Cd"/>
    <property type="match status" value="1"/>
</dbReference>
<dbReference type="PRINTS" id="PR00119">
    <property type="entry name" value="CATATPASE"/>
</dbReference>
<dbReference type="InterPro" id="IPR036163">
    <property type="entry name" value="HMA_dom_sf"/>
</dbReference>
<dbReference type="PRINTS" id="PR00941">
    <property type="entry name" value="CDATPASE"/>
</dbReference>
<dbReference type="GO" id="GO:0015086">
    <property type="term" value="F:cadmium ion transmembrane transporter activity"/>
    <property type="evidence" value="ECO:0007669"/>
    <property type="project" value="TreeGrafter"/>
</dbReference>
<feature type="transmembrane region" description="Helical" evidence="8">
    <location>
        <begin position="111"/>
        <end position="130"/>
    </location>
</feature>
<name>A0A7L7KTG8_9MOLU</name>
<dbReference type="Gene3D" id="3.40.1110.10">
    <property type="entry name" value="Calcium-transporting ATPase, cytoplasmic domain N"/>
    <property type="match status" value="1"/>
</dbReference>
<dbReference type="SUPFAM" id="SSF56784">
    <property type="entry name" value="HAD-like"/>
    <property type="match status" value="1"/>
</dbReference>
<dbReference type="EMBL" id="CP048914">
    <property type="protein sequence ID" value="QMS85536.1"/>
    <property type="molecule type" value="Genomic_DNA"/>
</dbReference>
<dbReference type="InterPro" id="IPR023214">
    <property type="entry name" value="HAD_sf"/>
</dbReference>
<dbReference type="InterPro" id="IPR051014">
    <property type="entry name" value="Cation_Transport_ATPase_IB"/>
</dbReference>
<feature type="transmembrane region" description="Helical" evidence="8">
    <location>
        <begin position="312"/>
        <end position="330"/>
    </location>
</feature>
<dbReference type="NCBIfam" id="TIGR01525">
    <property type="entry name" value="ATPase-IB_hvy"/>
    <property type="match status" value="1"/>
</dbReference>
<evidence type="ECO:0000259" key="9">
    <source>
        <dbReference type="PROSITE" id="PS50846"/>
    </source>
</evidence>
<dbReference type="Gene3D" id="2.70.150.10">
    <property type="entry name" value="Calcium-transporting ATPase, cytoplasmic transduction domain A"/>
    <property type="match status" value="1"/>
</dbReference>
<dbReference type="Gene3D" id="3.30.70.100">
    <property type="match status" value="1"/>
</dbReference>
<dbReference type="NCBIfam" id="TIGR01494">
    <property type="entry name" value="ATPase_P-type"/>
    <property type="match status" value="1"/>
</dbReference>
<dbReference type="InterPro" id="IPR006121">
    <property type="entry name" value="HMA_dom"/>
</dbReference>
<reference evidence="10 11" key="1">
    <citation type="submission" date="2020-02" db="EMBL/GenBank/DDBJ databases">
        <authorList>
            <person name="Zheng R.K."/>
            <person name="Sun C.M."/>
        </authorList>
    </citation>
    <scope>NUCLEOTIDE SEQUENCE [LARGE SCALE GENOMIC DNA]</scope>
    <source>
        <strain evidence="11">zrk13</strain>
    </source>
</reference>
<evidence type="ECO:0000256" key="1">
    <source>
        <dbReference type="ARBA" id="ARBA00004141"/>
    </source>
</evidence>
<dbReference type="InterPro" id="IPR001757">
    <property type="entry name" value="P_typ_ATPase"/>
</dbReference>
<dbReference type="GO" id="GO:0016887">
    <property type="term" value="F:ATP hydrolysis activity"/>
    <property type="evidence" value="ECO:0007669"/>
    <property type="project" value="InterPro"/>
</dbReference>
<dbReference type="PROSITE" id="PS50846">
    <property type="entry name" value="HMA_2"/>
    <property type="match status" value="1"/>
</dbReference>
<feature type="transmembrane region" description="Helical" evidence="8">
    <location>
        <begin position="659"/>
        <end position="681"/>
    </location>
</feature>
<keyword evidence="6 8" id="KW-1133">Transmembrane helix</keyword>
<dbReference type="PROSITE" id="PS00154">
    <property type="entry name" value="ATPASE_E1_E2"/>
    <property type="match status" value="1"/>
</dbReference>
<dbReference type="InterPro" id="IPR008250">
    <property type="entry name" value="ATPase_P-typ_transduc_dom_A_sf"/>
</dbReference>
<dbReference type="SUPFAM" id="SSF81653">
    <property type="entry name" value="Calcium ATPase, transduction domain A"/>
    <property type="match status" value="1"/>
</dbReference>
<dbReference type="PANTHER" id="PTHR48085">
    <property type="entry name" value="CADMIUM/ZINC-TRANSPORTING ATPASE HMA2-RELATED"/>
    <property type="match status" value="1"/>
</dbReference>
<keyword evidence="7 8" id="KW-0472">Membrane</keyword>
<evidence type="ECO:0000256" key="5">
    <source>
        <dbReference type="ARBA" id="ARBA00022840"/>
    </source>
</evidence>
<keyword evidence="5 8" id="KW-0067">ATP-binding</keyword>
<dbReference type="SUPFAM" id="SSF81665">
    <property type="entry name" value="Calcium ATPase, transmembrane domain M"/>
    <property type="match status" value="1"/>
</dbReference>
<protein>
    <submittedName>
        <fullName evidence="10">Cadmium-translocating P-type ATPase</fullName>
    </submittedName>
</protein>
<evidence type="ECO:0000256" key="3">
    <source>
        <dbReference type="ARBA" id="ARBA00022692"/>
    </source>
</evidence>
<sequence length="688" mass="76750">MIKKVIMRNLICSNCAGRIEKALTELPYINSASFNFPNQVMLIDATDEYDEENAIPEIRTIVDSIEDGVDTYSYDKRHFMETKKEIETYYTFFIGVAIYLIGYIFEYFDITIGYLSLYWLGYVFIAYKIARKTYKGIRRGQVFDENTLMFIATIAAMALNHYYEAALVIIFYTVGEYLQHQAVHRSKQEVSTLIDLKIEYANKIEGDKVIIVDPLSIVKGDRLVVKNGEKIPVDGTIVKGTTSLNTSALTGEAKLSTVKLGDYVLSGNINVGSVIEIEAKKEYTESTIAKMIDLIENSTNHKARPENFITKFARYYTPTVTVAAFLMFLIPTLFDPNNFQRYIYSAAIFLVVSCPCALVLSVPLSYFAGIGSAARKGILFKGSSFLHMATNVDVIGIDKTGTLTHGNFEVTDFSDQETLKLAASIERYSNHPIAQSIVNYYEGDYYDFENVEEVPGYGLVVTTEEGTILAGNRKLLTKHKVKVSDKKNVVGSNVFISKYGRYIGRVIISDTIKDSSRNVIRRLSQKYHITMLTGDNKAIATTVADDLGNINFVSSLLPDQKVDAFNQLKSKKNKMFVGDGINDAPLLKNADIGVAMGDGSEIAIDVADVVIMGKELTLLEQALNIAHKTKNIVYQNIIFSLSIKFLFLVLAGFDMTTMLMAIFADVGITLIAVVNSLRLIYTRGNKNV</sequence>
<dbReference type="Gene3D" id="3.40.50.1000">
    <property type="entry name" value="HAD superfamily/HAD-like"/>
    <property type="match status" value="1"/>
</dbReference>
<dbReference type="Pfam" id="PF00122">
    <property type="entry name" value="E1-E2_ATPase"/>
    <property type="match status" value="1"/>
</dbReference>
<dbReference type="InterPro" id="IPR023299">
    <property type="entry name" value="ATPase_P-typ_cyto_dom_N"/>
</dbReference>
<evidence type="ECO:0000256" key="7">
    <source>
        <dbReference type="ARBA" id="ARBA00023136"/>
    </source>
</evidence>
<feature type="transmembrane region" description="Helical" evidence="8">
    <location>
        <begin position="342"/>
        <end position="367"/>
    </location>
</feature>
<evidence type="ECO:0000256" key="4">
    <source>
        <dbReference type="ARBA" id="ARBA00022741"/>
    </source>
</evidence>
<dbReference type="GO" id="GO:0005886">
    <property type="term" value="C:plasma membrane"/>
    <property type="evidence" value="ECO:0007669"/>
    <property type="project" value="UniProtKB-SubCell"/>
</dbReference>
<comment type="subcellular location">
    <subcellularLocation>
        <location evidence="8">Cell membrane</location>
    </subcellularLocation>
    <subcellularLocation>
        <location evidence="1">Membrane</location>
        <topology evidence="1">Multi-pass membrane protein</topology>
    </subcellularLocation>
</comment>
<dbReference type="PROSITE" id="PS01229">
    <property type="entry name" value="COF_2"/>
    <property type="match status" value="1"/>
</dbReference>
<dbReference type="GO" id="GO:0046872">
    <property type="term" value="F:metal ion binding"/>
    <property type="evidence" value="ECO:0007669"/>
    <property type="project" value="UniProtKB-KW"/>
</dbReference>
<dbReference type="InterPro" id="IPR059000">
    <property type="entry name" value="ATPase_P-type_domA"/>
</dbReference>
<keyword evidence="3 8" id="KW-0812">Transmembrane</keyword>
<dbReference type="InterPro" id="IPR027256">
    <property type="entry name" value="P-typ_ATPase_IB"/>
</dbReference>
<gene>
    <name evidence="10" type="primary">cadA</name>
    <name evidence="10" type="ORF">G4Z02_07210</name>
</gene>
<dbReference type="KEGG" id="xcl:G4Z02_07210"/>
<dbReference type="InterPro" id="IPR023298">
    <property type="entry name" value="ATPase_P-typ_TM_dom_sf"/>
</dbReference>
<feature type="domain" description="HMA" evidence="9">
    <location>
        <begin position="1"/>
        <end position="70"/>
    </location>
</feature>
<evidence type="ECO:0000256" key="6">
    <source>
        <dbReference type="ARBA" id="ARBA00022989"/>
    </source>
</evidence>
<dbReference type="PANTHER" id="PTHR48085:SF5">
    <property type="entry name" value="CADMIUM_ZINC-TRANSPORTING ATPASE HMA4-RELATED"/>
    <property type="match status" value="1"/>
</dbReference>
<dbReference type="Pfam" id="PF00403">
    <property type="entry name" value="HMA"/>
    <property type="match status" value="1"/>
</dbReference>
<dbReference type="SUPFAM" id="SSF55008">
    <property type="entry name" value="HMA, heavy metal-associated domain"/>
    <property type="match status" value="1"/>
</dbReference>
<organism evidence="10 11">
    <name type="scientific">Candidatus Xianfuyuplasma coldseepsis</name>
    <dbReference type="NCBI Taxonomy" id="2782163"/>
    <lineage>
        <taxon>Bacteria</taxon>
        <taxon>Bacillati</taxon>
        <taxon>Mycoplasmatota</taxon>
        <taxon>Mollicutes</taxon>
        <taxon>Candidatus Izemoplasmatales</taxon>
        <taxon>Candidatus Izemoplasmataceae</taxon>
        <taxon>Candidatus Xianfuyuplasma</taxon>
    </lineage>
</organism>
<evidence type="ECO:0000256" key="8">
    <source>
        <dbReference type="RuleBase" id="RU362081"/>
    </source>
</evidence>
<feature type="transmembrane region" description="Helical" evidence="8">
    <location>
        <begin position="633"/>
        <end position="653"/>
    </location>
</feature>
<dbReference type="AlphaFoldDB" id="A0A7L7KTG8"/>
<accession>A0A7L7KTG8</accession>
<proteinExistence type="inferred from homology"/>
<evidence type="ECO:0000313" key="11">
    <source>
        <dbReference type="Proteomes" id="UP000514720"/>
    </source>
</evidence>
<comment type="similarity">
    <text evidence="2 8">Belongs to the cation transport ATPase (P-type) (TC 3.A.3) family. Type IB subfamily.</text>
</comment>
<dbReference type="Proteomes" id="UP000514720">
    <property type="component" value="Chromosome"/>
</dbReference>
<evidence type="ECO:0000256" key="2">
    <source>
        <dbReference type="ARBA" id="ARBA00006024"/>
    </source>
</evidence>
<dbReference type="InterPro" id="IPR036412">
    <property type="entry name" value="HAD-like_sf"/>
</dbReference>